<dbReference type="EMBL" id="JAZHOF010000001">
    <property type="protein sequence ID" value="MEJ8570023.1"/>
    <property type="molecule type" value="Genomic_DNA"/>
</dbReference>
<dbReference type="Pfam" id="PF14535">
    <property type="entry name" value="AMP-binding_C_2"/>
    <property type="match status" value="1"/>
</dbReference>
<feature type="domain" description="AMP-dependent ligase C-terminal" evidence="1">
    <location>
        <begin position="375"/>
        <end position="475"/>
    </location>
</feature>
<dbReference type="InterPro" id="IPR042099">
    <property type="entry name" value="ANL_N_sf"/>
</dbReference>
<reference evidence="2 3" key="1">
    <citation type="submission" date="2024-02" db="EMBL/GenBank/DDBJ databases">
        <title>Genome analysis and characterization of Microbaculum marinisediminis sp. nov., isolated from marine sediment.</title>
        <authorList>
            <person name="Du Z.-J."/>
            <person name="Ye Y.-Q."/>
            <person name="Zhang Z.-R."/>
            <person name="Yuan S.-M."/>
            <person name="Zhang X.-Y."/>
        </authorList>
    </citation>
    <scope>NUCLEOTIDE SEQUENCE [LARGE SCALE GENOMIC DNA]</scope>
    <source>
        <strain evidence="2 3">SDUM1044001</strain>
    </source>
</reference>
<protein>
    <recommendedName>
        <fullName evidence="1">AMP-dependent ligase C-terminal domain-containing protein</fullName>
    </recommendedName>
</protein>
<accession>A0AAW9RID2</accession>
<proteinExistence type="predicted"/>
<dbReference type="RefSeq" id="WP_340327764.1">
    <property type="nucleotide sequence ID" value="NZ_JAZHOF010000001.1"/>
</dbReference>
<dbReference type="AlphaFoldDB" id="A0AAW9RID2"/>
<dbReference type="Proteomes" id="UP001378188">
    <property type="component" value="Unassembled WGS sequence"/>
</dbReference>
<dbReference type="PANTHER" id="PTHR43845">
    <property type="entry name" value="BLR5969 PROTEIN"/>
    <property type="match status" value="1"/>
</dbReference>
<evidence type="ECO:0000313" key="2">
    <source>
        <dbReference type="EMBL" id="MEJ8570023.1"/>
    </source>
</evidence>
<dbReference type="Gene3D" id="3.30.300.30">
    <property type="match status" value="1"/>
</dbReference>
<dbReference type="Gene3D" id="3.40.50.12780">
    <property type="entry name" value="N-terminal domain of ligase-like"/>
    <property type="match status" value="1"/>
</dbReference>
<sequence length="476" mass="52863">MSMDVDVQQPRYYWQALDWDALTRAYPPPGRFEASTGRMSSDEMRALQNDRFLARVADAWKLPFYRNRWAAAGLEPGDVRGLDDIEKIPPFTSDDLKDAIDRAPPFGDHQPSSPEFFADTHVRILTSGGTTGLPRVTLFDAVALEVQAIQSARAFWVQGLRPSDVIQITYTNSLANAGWCTFNGAFHWVGATPMTAGSGVVTSSERQLAYARAWGTTAWFTRAEYLARLAEVAGDTGFDLHQLKTRQIHSHIGPDADGSRRRALEEAWNAPVYDNYGTHEIGEIAFECREKSGMHLSEDTVYIEIADIATGAILPHGETGNLIATSLYRSVPPIIRFNMRDLLALHDREECPCGLHTHKLSNFRGRSDEMVKLRGTNVYPLACMEAVSRDPRTNGEYICVVSNVGEGLSKREHFVVRVERKSAGVDAEALRTDMEAALHRDLGVRVDVEIADPGALAVYTGLGTQNKAKRLLDLRK</sequence>
<evidence type="ECO:0000313" key="3">
    <source>
        <dbReference type="Proteomes" id="UP001378188"/>
    </source>
</evidence>
<dbReference type="PANTHER" id="PTHR43845:SF1">
    <property type="entry name" value="BLR5969 PROTEIN"/>
    <property type="match status" value="1"/>
</dbReference>
<gene>
    <name evidence="2" type="ORF">V3328_00955</name>
</gene>
<organism evidence="2 3">
    <name type="scientific">Microbaculum marinum</name>
    <dbReference type="NCBI Taxonomy" id="1764581"/>
    <lineage>
        <taxon>Bacteria</taxon>
        <taxon>Pseudomonadati</taxon>
        <taxon>Pseudomonadota</taxon>
        <taxon>Alphaproteobacteria</taxon>
        <taxon>Hyphomicrobiales</taxon>
        <taxon>Tepidamorphaceae</taxon>
        <taxon>Microbaculum</taxon>
    </lineage>
</organism>
<dbReference type="InterPro" id="IPR045851">
    <property type="entry name" value="AMP-bd_C_sf"/>
</dbReference>
<comment type="caution">
    <text evidence="2">The sequence shown here is derived from an EMBL/GenBank/DDBJ whole genome shotgun (WGS) entry which is preliminary data.</text>
</comment>
<keyword evidence="3" id="KW-1185">Reference proteome</keyword>
<dbReference type="SUPFAM" id="SSF56801">
    <property type="entry name" value="Acetyl-CoA synthetase-like"/>
    <property type="match status" value="1"/>
</dbReference>
<evidence type="ECO:0000259" key="1">
    <source>
        <dbReference type="Pfam" id="PF14535"/>
    </source>
</evidence>
<dbReference type="InterPro" id="IPR028154">
    <property type="entry name" value="AMP-dep_Lig_C"/>
</dbReference>
<name>A0AAW9RID2_9HYPH</name>